<dbReference type="AlphaFoldDB" id="A0A371D5K5"/>
<dbReference type="Proteomes" id="UP000256964">
    <property type="component" value="Unassembled WGS sequence"/>
</dbReference>
<organism evidence="1 2">
    <name type="scientific">Lentinus brumalis</name>
    <dbReference type="NCBI Taxonomy" id="2498619"/>
    <lineage>
        <taxon>Eukaryota</taxon>
        <taxon>Fungi</taxon>
        <taxon>Dikarya</taxon>
        <taxon>Basidiomycota</taxon>
        <taxon>Agaricomycotina</taxon>
        <taxon>Agaricomycetes</taxon>
        <taxon>Polyporales</taxon>
        <taxon>Polyporaceae</taxon>
        <taxon>Lentinus</taxon>
    </lineage>
</organism>
<reference evidence="1 2" key="1">
    <citation type="journal article" date="2018" name="Biotechnol. Biofuels">
        <title>Integrative visual omics of the white-rot fungus Polyporus brumalis exposes the biotechnological potential of its oxidative enzymes for delignifying raw plant biomass.</title>
        <authorList>
            <person name="Miyauchi S."/>
            <person name="Rancon A."/>
            <person name="Drula E."/>
            <person name="Hage H."/>
            <person name="Chaduli D."/>
            <person name="Favel A."/>
            <person name="Grisel S."/>
            <person name="Henrissat B."/>
            <person name="Herpoel-Gimbert I."/>
            <person name="Ruiz-Duenas F.J."/>
            <person name="Chevret D."/>
            <person name="Hainaut M."/>
            <person name="Lin J."/>
            <person name="Wang M."/>
            <person name="Pangilinan J."/>
            <person name="Lipzen A."/>
            <person name="Lesage-Meessen L."/>
            <person name="Navarro D."/>
            <person name="Riley R."/>
            <person name="Grigoriev I.V."/>
            <person name="Zhou S."/>
            <person name="Raouche S."/>
            <person name="Rosso M.N."/>
        </authorList>
    </citation>
    <scope>NUCLEOTIDE SEQUENCE [LARGE SCALE GENOMIC DNA]</scope>
    <source>
        <strain evidence="1 2">BRFM 1820</strain>
    </source>
</reference>
<evidence type="ECO:0000313" key="1">
    <source>
        <dbReference type="EMBL" id="RDX47808.1"/>
    </source>
</evidence>
<accession>A0A371D5K5</accession>
<gene>
    <name evidence="1" type="ORF">OH76DRAFT_717163</name>
</gene>
<protein>
    <submittedName>
        <fullName evidence="1">Uncharacterized protein</fullName>
    </submittedName>
</protein>
<proteinExistence type="predicted"/>
<name>A0A371D5K5_9APHY</name>
<sequence length="166" mass="19445">MFRRAFGYSCGIFTTRIPHEHRWLDSGVRGLVLTTICRDYKKITTRWDSPMTTTRSTLLKRPMYHLRLPLHSEAGDSVTWWDGSTAGRLLLVHYLHEQTFENVLLLSATTDYRPQGLPVLRGICHDLLDHSPVLDQLIQEFLFRAPLKFRFSRSSVRSEIRYLCCY</sequence>
<evidence type="ECO:0000313" key="2">
    <source>
        <dbReference type="Proteomes" id="UP000256964"/>
    </source>
</evidence>
<keyword evidence="2" id="KW-1185">Reference proteome</keyword>
<dbReference type="EMBL" id="KZ857416">
    <property type="protein sequence ID" value="RDX47808.1"/>
    <property type="molecule type" value="Genomic_DNA"/>
</dbReference>